<dbReference type="PROSITE" id="PS00606">
    <property type="entry name" value="KS3_1"/>
    <property type="match status" value="1"/>
</dbReference>
<dbReference type="GO" id="GO:0005829">
    <property type="term" value="C:cytosol"/>
    <property type="evidence" value="ECO:0007669"/>
    <property type="project" value="TreeGrafter"/>
</dbReference>
<name>A0A160T388_9CHLR</name>
<keyword evidence="7" id="KW-0276">Fatty acid metabolism</keyword>
<dbReference type="EC" id="2.3.1.179" evidence="3 14"/>
<dbReference type="UniPathway" id="UPA00094"/>
<dbReference type="InterPro" id="IPR014031">
    <property type="entry name" value="Ketoacyl_synth_C"/>
</dbReference>
<comment type="function">
    <text evidence="11 14">Involved in the type II fatty acid elongation cycle. Catalyzes the elongation of a wide range of acyl-ACP by the addition of two carbons from malonyl-ACP to an acyl acceptor. Can efficiently catalyze the conversion of palmitoleoyl-ACP (cis-hexadec-9-enoyl-ACP) to cis-vaccenoyl-ACP (cis-octadec-11-enoyl-ACP), an essential step in the thermal regulation of fatty acid composition.</text>
</comment>
<keyword evidence="8" id="KW-0443">Lipid metabolism</keyword>
<evidence type="ECO:0000256" key="1">
    <source>
        <dbReference type="ARBA" id="ARBA00005194"/>
    </source>
</evidence>
<evidence type="ECO:0000259" key="17">
    <source>
        <dbReference type="PROSITE" id="PS52004"/>
    </source>
</evidence>
<evidence type="ECO:0000313" key="18">
    <source>
        <dbReference type="EMBL" id="CUS04456.2"/>
    </source>
</evidence>
<keyword evidence="6 14" id="KW-0808">Transferase</keyword>
<dbReference type="OrthoDB" id="9808669at2"/>
<evidence type="ECO:0000256" key="8">
    <source>
        <dbReference type="ARBA" id="ARBA00023098"/>
    </source>
</evidence>
<proteinExistence type="inferred from homology"/>
<dbReference type="Pfam" id="PF00109">
    <property type="entry name" value="ketoacyl-synt"/>
    <property type="match status" value="1"/>
</dbReference>
<dbReference type="InterPro" id="IPR000794">
    <property type="entry name" value="Beta-ketoacyl_synthase"/>
</dbReference>
<dbReference type="Gene3D" id="3.40.47.10">
    <property type="match status" value="2"/>
</dbReference>
<dbReference type="PROSITE" id="PS52004">
    <property type="entry name" value="KS3_2"/>
    <property type="match status" value="1"/>
</dbReference>
<evidence type="ECO:0000256" key="14">
    <source>
        <dbReference type="PIRNR" id="PIRNR000447"/>
    </source>
</evidence>
<evidence type="ECO:0000256" key="13">
    <source>
        <dbReference type="ARBA" id="ARBA00047659"/>
    </source>
</evidence>
<evidence type="ECO:0000313" key="19">
    <source>
        <dbReference type="Proteomes" id="UP000215027"/>
    </source>
</evidence>
<comment type="similarity">
    <text evidence="2 14 16">Belongs to the thiolase-like superfamily. Beta-ketoacyl-ACP synthases family.</text>
</comment>
<dbReference type="Proteomes" id="UP000215027">
    <property type="component" value="Chromosome I"/>
</dbReference>
<dbReference type="KEGG" id="pbf:CFX0092_A2578"/>
<evidence type="ECO:0000256" key="12">
    <source>
        <dbReference type="ARBA" id="ARBA00047318"/>
    </source>
</evidence>
<dbReference type="InterPro" id="IPR018201">
    <property type="entry name" value="Ketoacyl_synth_AS"/>
</dbReference>
<dbReference type="SUPFAM" id="SSF53901">
    <property type="entry name" value="Thiolase-like"/>
    <property type="match status" value="2"/>
</dbReference>
<dbReference type="AlphaFoldDB" id="A0A160T388"/>
<comment type="catalytic activity">
    <reaction evidence="13 14">
        <text>a fatty acyl-[ACP] + malonyl-[ACP] + H(+) = a 3-oxoacyl-[ACP] + holo-[ACP] + CO2</text>
        <dbReference type="Rhea" id="RHEA:22836"/>
        <dbReference type="Rhea" id="RHEA-COMP:9623"/>
        <dbReference type="Rhea" id="RHEA-COMP:9685"/>
        <dbReference type="Rhea" id="RHEA-COMP:9916"/>
        <dbReference type="Rhea" id="RHEA-COMP:14125"/>
        <dbReference type="ChEBI" id="CHEBI:15378"/>
        <dbReference type="ChEBI" id="CHEBI:16526"/>
        <dbReference type="ChEBI" id="CHEBI:64479"/>
        <dbReference type="ChEBI" id="CHEBI:78449"/>
        <dbReference type="ChEBI" id="CHEBI:78776"/>
        <dbReference type="ChEBI" id="CHEBI:138651"/>
    </reaction>
</comment>
<keyword evidence="10 14" id="KW-0012">Acyltransferase</keyword>
<organism evidence="18 19">
    <name type="scientific">Candidatus Promineifilum breve</name>
    <dbReference type="NCBI Taxonomy" id="1806508"/>
    <lineage>
        <taxon>Bacteria</taxon>
        <taxon>Bacillati</taxon>
        <taxon>Chloroflexota</taxon>
        <taxon>Ardenticatenia</taxon>
        <taxon>Candidatus Promineifilales</taxon>
        <taxon>Candidatus Promineifilaceae</taxon>
        <taxon>Candidatus Promineifilum</taxon>
    </lineage>
</organism>
<evidence type="ECO:0000256" key="7">
    <source>
        <dbReference type="ARBA" id="ARBA00022832"/>
    </source>
</evidence>
<gene>
    <name evidence="18" type="primary">fabF</name>
    <name evidence="18" type="ORF">CFX0092_A2578</name>
</gene>
<comment type="pathway">
    <text evidence="1 14">Lipid metabolism; fatty acid biosynthesis.</text>
</comment>
<dbReference type="SMART" id="SM00825">
    <property type="entry name" value="PKS_KS"/>
    <property type="match status" value="1"/>
</dbReference>
<dbReference type="NCBIfam" id="TIGR03150">
    <property type="entry name" value="fabF"/>
    <property type="match status" value="1"/>
</dbReference>
<dbReference type="GO" id="GO:0004315">
    <property type="term" value="F:3-oxoacyl-[acyl-carrier-protein] synthase activity"/>
    <property type="evidence" value="ECO:0007669"/>
    <property type="project" value="UniProtKB-UniRule"/>
</dbReference>
<keyword evidence="9 14" id="KW-0275">Fatty acid biosynthesis</keyword>
<dbReference type="NCBIfam" id="NF005589">
    <property type="entry name" value="PRK07314.1"/>
    <property type="match status" value="1"/>
</dbReference>
<evidence type="ECO:0000256" key="5">
    <source>
        <dbReference type="ARBA" id="ARBA00022516"/>
    </source>
</evidence>
<dbReference type="Pfam" id="PF02801">
    <property type="entry name" value="Ketoacyl-synt_C"/>
    <property type="match status" value="1"/>
</dbReference>
<dbReference type="InterPro" id="IPR017568">
    <property type="entry name" value="3-oxoacyl-ACP_synth-2"/>
</dbReference>
<keyword evidence="19" id="KW-1185">Reference proteome</keyword>
<reference evidence="18" key="1">
    <citation type="submission" date="2016-01" db="EMBL/GenBank/DDBJ databases">
        <authorList>
            <person name="Mcilroy J.S."/>
            <person name="Karst M S."/>
            <person name="Albertsen M."/>
        </authorList>
    </citation>
    <scope>NUCLEOTIDE SEQUENCE</scope>
    <source>
        <strain evidence="18">Cfx-K</strain>
    </source>
</reference>
<dbReference type="FunFam" id="3.40.47.10:FF:000018">
    <property type="entry name" value="3-oxoacyl-[acyl-carrier-protein] synthase 2"/>
    <property type="match status" value="1"/>
</dbReference>
<dbReference type="PIRSF" id="PIRSF000447">
    <property type="entry name" value="KAS_II"/>
    <property type="match status" value="1"/>
</dbReference>
<evidence type="ECO:0000256" key="10">
    <source>
        <dbReference type="ARBA" id="ARBA00023315"/>
    </source>
</evidence>
<evidence type="ECO:0000256" key="16">
    <source>
        <dbReference type="RuleBase" id="RU003694"/>
    </source>
</evidence>
<feature type="domain" description="Ketosynthase family 3 (KS3)" evidence="17">
    <location>
        <begin position="8"/>
        <end position="413"/>
    </location>
</feature>
<evidence type="ECO:0000256" key="2">
    <source>
        <dbReference type="ARBA" id="ARBA00008467"/>
    </source>
</evidence>
<evidence type="ECO:0000256" key="11">
    <source>
        <dbReference type="ARBA" id="ARBA00024006"/>
    </source>
</evidence>
<evidence type="ECO:0000256" key="15">
    <source>
        <dbReference type="PIRSR" id="PIRSR000447-1"/>
    </source>
</evidence>
<evidence type="ECO:0000256" key="9">
    <source>
        <dbReference type="ARBA" id="ARBA00023160"/>
    </source>
</evidence>
<dbReference type="FunFam" id="3.40.47.10:FF:000029">
    <property type="entry name" value="3-oxoacyl-[acyl-carrier-protein] synthase 1"/>
    <property type="match status" value="1"/>
</dbReference>
<accession>A0A160T388</accession>
<protein>
    <recommendedName>
        <fullName evidence="4 14">3-oxoacyl-[acyl-carrier-protein] synthase 2</fullName>
        <ecNumber evidence="3 14">2.3.1.179</ecNumber>
    </recommendedName>
</protein>
<dbReference type="InterPro" id="IPR016039">
    <property type="entry name" value="Thiolase-like"/>
</dbReference>
<dbReference type="GO" id="GO:0030497">
    <property type="term" value="P:fatty acid elongation"/>
    <property type="evidence" value="ECO:0007669"/>
    <property type="project" value="UniProtKB-ARBA"/>
</dbReference>
<dbReference type="PANTHER" id="PTHR11712">
    <property type="entry name" value="POLYKETIDE SYNTHASE-RELATED"/>
    <property type="match status" value="1"/>
</dbReference>
<dbReference type="InterPro" id="IPR014030">
    <property type="entry name" value="Ketoacyl_synth_N"/>
</dbReference>
<feature type="active site" description="For beta-ketoacyl synthase activity" evidence="15">
    <location>
        <position position="169"/>
    </location>
</feature>
<evidence type="ECO:0000256" key="3">
    <source>
        <dbReference type="ARBA" id="ARBA00012356"/>
    </source>
</evidence>
<evidence type="ECO:0000256" key="4">
    <source>
        <dbReference type="ARBA" id="ARBA00014657"/>
    </source>
</evidence>
<dbReference type="EMBL" id="LN890655">
    <property type="protein sequence ID" value="CUS04456.2"/>
    <property type="molecule type" value="Genomic_DNA"/>
</dbReference>
<sequence length="416" mass="44023">MNNGNEPRRRVVITGVGLITPLGHNVPDTWAAVLRGQSGFGPITLVDNPNHTIGGLCEVKDFDPADYMDRKDARRRDRYQQLAATAAHEAMRQAGLTITDDNREQIGITLGTGIGGMRTIIEQEAILHEGGLRRLNPFGITMIMPNGAAGMLAIDYGILGPTTTITTACAAGNDAVGHAFRAIRYGELDAILTGGAESILTSVAIGGFERAGATSTRIRDTPQPFDADRDGLVIGEGAGMLVLESLEHAQARGATILAEIVGYGQTTDAHHITAPPDDGSGAARAIRKALADARLRPEDIDYVSAHGTATPLNDAAETTAIKAALGEHAYRTAVSSTKSMTGHIMGATGAIESVFCTLAIRDQIMPPTINYYTPDPACDLDYVPNTARPGRVRVCLNNAFGFGGHNAVVVVREYEE</sequence>
<dbReference type="InterPro" id="IPR020841">
    <property type="entry name" value="PKS_Beta-ketoAc_synthase_dom"/>
</dbReference>
<dbReference type="RefSeq" id="WP_095043786.1">
    <property type="nucleotide sequence ID" value="NZ_LN890655.1"/>
</dbReference>
<evidence type="ECO:0000256" key="6">
    <source>
        <dbReference type="ARBA" id="ARBA00022679"/>
    </source>
</evidence>
<dbReference type="CDD" id="cd00834">
    <property type="entry name" value="KAS_I_II"/>
    <property type="match status" value="1"/>
</dbReference>
<comment type="catalytic activity">
    <reaction evidence="12 14">
        <text>(9Z)-hexadecenoyl-[ACP] + malonyl-[ACP] + H(+) = 3-oxo-(11Z)-octadecenoyl-[ACP] + holo-[ACP] + CO2</text>
        <dbReference type="Rhea" id="RHEA:55040"/>
        <dbReference type="Rhea" id="RHEA-COMP:9623"/>
        <dbReference type="Rhea" id="RHEA-COMP:9685"/>
        <dbReference type="Rhea" id="RHEA-COMP:10800"/>
        <dbReference type="Rhea" id="RHEA-COMP:14074"/>
        <dbReference type="ChEBI" id="CHEBI:15378"/>
        <dbReference type="ChEBI" id="CHEBI:16526"/>
        <dbReference type="ChEBI" id="CHEBI:64479"/>
        <dbReference type="ChEBI" id="CHEBI:78449"/>
        <dbReference type="ChEBI" id="CHEBI:83989"/>
        <dbReference type="ChEBI" id="CHEBI:138538"/>
        <dbReference type="EC" id="2.3.1.179"/>
    </reaction>
</comment>
<dbReference type="PANTHER" id="PTHR11712:SF336">
    <property type="entry name" value="3-OXOACYL-[ACYL-CARRIER-PROTEIN] SYNTHASE, MITOCHONDRIAL"/>
    <property type="match status" value="1"/>
</dbReference>
<keyword evidence="5 14" id="KW-0444">Lipid biosynthesis</keyword>